<feature type="compositionally biased region" description="Polar residues" evidence="1">
    <location>
        <begin position="10"/>
        <end position="20"/>
    </location>
</feature>
<sequence>LASAEPGTGTALSTPSSGANSVCFGKGT</sequence>
<feature type="region of interest" description="Disordered" evidence="1">
    <location>
        <begin position="1"/>
        <end position="28"/>
    </location>
</feature>
<name>A0A392V570_9FABA</name>
<evidence type="ECO:0000313" key="3">
    <source>
        <dbReference type="Proteomes" id="UP000265520"/>
    </source>
</evidence>
<dbReference type="AlphaFoldDB" id="A0A392V570"/>
<evidence type="ECO:0000256" key="1">
    <source>
        <dbReference type="SAM" id="MobiDB-lite"/>
    </source>
</evidence>
<accession>A0A392V570</accession>
<evidence type="ECO:0000313" key="2">
    <source>
        <dbReference type="EMBL" id="MCI83404.1"/>
    </source>
</evidence>
<feature type="non-terminal residue" evidence="2">
    <location>
        <position position="1"/>
    </location>
</feature>
<reference evidence="2 3" key="1">
    <citation type="journal article" date="2018" name="Front. Plant Sci.">
        <title>Red Clover (Trifolium pratense) and Zigzag Clover (T. medium) - A Picture of Genomic Similarities and Differences.</title>
        <authorList>
            <person name="Dluhosova J."/>
            <person name="Istvanek J."/>
            <person name="Nedelnik J."/>
            <person name="Repkova J."/>
        </authorList>
    </citation>
    <scope>NUCLEOTIDE SEQUENCE [LARGE SCALE GENOMIC DNA]</scope>
    <source>
        <strain evidence="3">cv. 10/8</strain>
        <tissue evidence="2">Leaf</tissue>
    </source>
</reference>
<comment type="caution">
    <text evidence="2">The sequence shown here is derived from an EMBL/GenBank/DDBJ whole genome shotgun (WGS) entry which is preliminary data.</text>
</comment>
<keyword evidence="3" id="KW-1185">Reference proteome</keyword>
<organism evidence="2 3">
    <name type="scientific">Trifolium medium</name>
    <dbReference type="NCBI Taxonomy" id="97028"/>
    <lineage>
        <taxon>Eukaryota</taxon>
        <taxon>Viridiplantae</taxon>
        <taxon>Streptophyta</taxon>
        <taxon>Embryophyta</taxon>
        <taxon>Tracheophyta</taxon>
        <taxon>Spermatophyta</taxon>
        <taxon>Magnoliopsida</taxon>
        <taxon>eudicotyledons</taxon>
        <taxon>Gunneridae</taxon>
        <taxon>Pentapetalae</taxon>
        <taxon>rosids</taxon>
        <taxon>fabids</taxon>
        <taxon>Fabales</taxon>
        <taxon>Fabaceae</taxon>
        <taxon>Papilionoideae</taxon>
        <taxon>50 kb inversion clade</taxon>
        <taxon>NPAAA clade</taxon>
        <taxon>Hologalegina</taxon>
        <taxon>IRL clade</taxon>
        <taxon>Trifolieae</taxon>
        <taxon>Trifolium</taxon>
    </lineage>
</organism>
<dbReference type="EMBL" id="LXQA011066307">
    <property type="protein sequence ID" value="MCI83404.1"/>
    <property type="molecule type" value="Genomic_DNA"/>
</dbReference>
<dbReference type="Proteomes" id="UP000265520">
    <property type="component" value="Unassembled WGS sequence"/>
</dbReference>
<protein>
    <submittedName>
        <fullName evidence="2">Uncharacterized protein</fullName>
    </submittedName>
</protein>
<proteinExistence type="predicted"/>